<evidence type="ECO:0000313" key="1">
    <source>
        <dbReference type="EMBL" id="RHN43802.1"/>
    </source>
</evidence>
<accession>A0A396GRP6</accession>
<proteinExistence type="predicted"/>
<gene>
    <name evidence="1" type="ORF">MtrunA17_Chr8g0391791</name>
</gene>
<dbReference type="Proteomes" id="UP000265566">
    <property type="component" value="Chromosome 8"/>
</dbReference>
<dbReference type="AlphaFoldDB" id="A0A396GRP6"/>
<organism evidence="1">
    <name type="scientific">Medicago truncatula</name>
    <name type="common">Barrel medic</name>
    <name type="synonym">Medicago tribuloides</name>
    <dbReference type="NCBI Taxonomy" id="3880"/>
    <lineage>
        <taxon>Eukaryota</taxon>
        <taxon>Viridiplantae</taxon>
        <taxon>Streptophyta</taxon>
        <taxon>Embryophyta</taxon>
        <taxon>Tracheophyta</taxon>
        <taxon>Spermatophyta</taxon>
        <taxon>Magnoliopsida</taxon>
        <taxon>eudicotyledons</taxon>
        <taxon>Gunneridae</taxon>
        <taxon>Pentapetalae</taxon>
        <taxon>rosids</taxon>
        <taxon>fabids</taxon>
        <taxon>Fabales</taxon>
        <taxon>Fabaceae</taxon>
        <taxon>Papilionoideae</taxon>
        <taxon>50 kb inversion clade</taxon>
        <taxon>NPAAA clade</taxon>
        <taxon>Hologalegina</taxon>
        <taxon>IRL clade</taxon>
        <taxon>Trifolieae</taxon>
        <taxon>Medicago</taxon>
    </lineage>
</organism>
<name>A0A396GRP6_MEDTR</name>
<protein>
    <submittedName>
        <fullName evidence="1">Uncharacterized protein</fullName>
    </submittedName>
</protein>
<dbReference type="EMBL" id="PSQE01000008">
    <property type="protein sequence ID" value="RHN43802.1"/>
    <property type="molecule type" value="Genomic_DNA"/>
</dbReference>
<sequence>MSFFLGGVGTVEHIDETRDSRTGVVMRGSDEILISVPPHPSPLYKVDKIMRRNLWGFN</sequence>
<comment type="caution">
    <text evidence="1">The sequence shown here is derived from an EMBL/GenBank/DDBJ whole genome shotgun (WGS) entry which is preliminary data.</text>
</comment>
<reference evidence="1" key="1">
    <citation type="journal article" date="2018" name="Nat. Plants">
        <title>Whole-genome landscape of Medicago truncatula symbiotic genes.</title>
        <authorList>
            <person name="Pecrix Y."/>
            <person name="Gamas P."/>
            <person name="Carrere S."/>
        </authorList>
    </citation>
    <scope>NUCLEOTIDE SEQUENCE</scope>
    <source>
        <tissue evidence="1">Leaves</tissue>
    </source>
</reference>
<dbReference type="Gramene" id="rna50429">
    <property type="protein sequence ID" value="RHN43802.1"/>
    <property type="gene ID" value="gene50429"/>
</dbReference>